<dbReference type="InterPro" id="IPR007862">
    <property type="entry name" value="Adenylate_kinase_lid-dom"/>
</dbReference>
<keyword evidence="3 4" id="KW-0418">Kinase</keyword>
<dbReference type="VEuPathDB" id="TriTrypDB:LPMP_200230"/>
<gene>
    <name evidence="6" type="ORF">LPMP_200230</name>
</gene>
<dbReference type="Pfam" id="PF00406">
    <property type="entry name" value="ADK"/>
    <property type="match status" value="1"/>
</dbReference>
<reference evidence="6 7" key="1">
    <citation type="journal article" date="2015" name="Sci. Rep.">
        <title>The genome of Leishmania panamensis: insights into genomics of the L. (Viannia) subgenus.</title>
        <authorList>
            <person name="Llanes A."/>
            <person name="Restrepo C.M."/>
            <person name="Vecchio G.D."/>
            <person name="Anguizola F.J."/>
            <person name="Lleonart R."/>
        </authorList>
    </citation>
    <scope>NUCLEOTIDE SEQUENCE [LARGE SCALE GENOMIC DNA]</scope>
    <source>
        <strain evidence="6 7">MHOM/PA/94/PSC-1</strain>
    </source>
</reference>
<proteinExistence type="inferred from homology"/>
<dbReference type="InterPro" id="IPR006259">
    <property type="entry name" value="Adenyl_kin_sub"/>
</dbReference>
<dbReference type="GO" id="GO:0005524">
    <property type="term" value="F:ATP binding"/>
    <property type="evidence" value="ECO:0007669"/>
    <property type="project" value="InterPro"/>
</dbReference>
<dbReference type="KEGG" id="lpan:LPMP_200230"/>
<comment type="similarity">
    <text evidence="4">Belongs to the adenylate kinase family.</text>
</comment>
<dbReference type="AlphaFoldDB" id="A0A088RNV3"/>
<accession>A0A088RNV3</accession>
<dbReference type="NCBIfam" id="TIGR01351">
    <property type="entry name" value="adk"/>
    <property type="match status" value="1"/>
</dbReference>
<dbReference type="OrthoDB" id="439792at2759"/>
<dbReference type="GeneID" id="22574230"/>
<evidence type="ECO:0000256" key="1">
    <source>
        <dbReference type="ARBA" id="ARBA00022679"/>
    </source>
</evidence>
<evidence type="ECO:0000256" key="4">
    <source>
        <dbReference type="RuleBase" id="RU003330"/>
    </source>
</evidence>
<dbReference type="NCBIfam" id="NF001381">
    <property type="entry name" value="PRK00279.1-3"/>
    <property type="match status" value="1"/>
</dbReference>
<dbReference type="Gene3D" id="3.40.50.300">
    <property type="entry name" value="P-loop containing nucleotide triphosphate hydrolases"/>
    <property type="match status" value="1"/>
</dbReference>
<dbReference type="InterPro" id="IPR027417">
    <property type="entry name" value="P-loop_NTPase"/>
</dbReference>
<evidence type="ECO:0000256" key="2">
    <source>
        <dbReference type="ARBA" id="ARBA00022741"/>
    </source>
</evidence>
<dbReference type="CDD" id="cd01428">
    <property type="entry name" value="ADK"/>
    <property type="match status" value="1"/>
</dbReference>
<evidence type="ECO:0000313" key="7">
    <source>
        <dbReference type="Proteomes" id="UP000063063"/>
    </source>
</evidence>
<dbReference type="FunFam" id="3.40.50.300:FF:000106">
    <property type="entry name" value="Adenylate kinase mitochondrial"/>
    <property type="match status" value="1"/>
</dbReference>
<dbReference type="Pfam" id="PF05191">
    <property type="entry name" value="ADK_lid"/>
    <property type="match status" value="1"/>
</dbReference>
<evidence type="ECO:0000313" key="6">
    <source>
        <dbReference type="EMBL" id="AIN97515.1"/>
    </source>
</evidence>
<dbReference type="InterPro" id="IPR000850">
    <property type="entry name" value="Adenylat/UMP-CMP_kin"/>
</dbReference>
<name>A0A088RNV3_LEIPA</name>
<dbReference type="RefSeq" id="XP_010698222.1">
    <property type="nucleotide sequence ID" value="XM_010699920.1"/>
</dbReference>
<dbReference type="EC" id="2.7.4.3" evidence="6"/>
<keyword evidence="1 4" id="KW-0808">Transferase</keyword>
<dbReference type="EMBL" id="CP009389">
    <property type="protein sequence ID" value="AIN97515.1"/>
    <property type="molecule type" value="Genomic_DNA"/>
</dbReference>
<dbReference type="HAMAP" id="MF_00235">
    <property type="entry name" value="Adenylate_kinase_Adk"/>
    <property type="match status" value="1"/>
</dbReference>
<dbReference type="SUPFAM" id="SSF52540">
    <property type="entry name" value="P-loop containing nucleoside triphosphate hydrolases"/>
    <property type="match status" value="1"/>
</dbReference>
<dbReference type="eggNOG" id="KOG3078">
    <property type="taxonomic scope" value="Eukaryota"/>
</dbReference>
<dbReference type="InterPro" id="IPR033690">
    <property type="entry name" value="Adenylat_kinase_CS"/>
</dbReference>
<dbReference type="VEuPathDB" id="TriTrypDB:LPAL13_000028200"/>
<keyword evidence="2" id="KW-0547">Nucleotide-binding</keyword>
<feature type="domain" description="Adenylate kinase active site lid" evidence="5">
    <location>
        <begin position="123"/>
        <end position="158"/>
    </location>
</feature>
<evidence type="ECO:0000259" key="5">
    <source>
        <dbReference type="Pfam" id="PF05191"/>
    </source>
</evidence>
<keyword evidence="7" id="KW-1185">Reference proteome</keyword>
<dbReference type="Proteomes" id="UP000063063">
    <property type="component" value="Chromosome 20"/>
</dbReference>
<sequence length="218" mass="24315">MKIVLMGAPGCGKGTQSSYMKERYGLCHLSTGDMLRDAVARNTTNGKLAKGAMDSGKLVSDDIVFGIVKDSIKNPECRYGYILDGYPRTLKQAKMMEDAGEKIDKVIDFSVPDEVILERTSGRWVHKSSGRTYHEVFRPPRTPGKDDVTGEDLHQRPDDRHDVCEKRLGIYKQETRPLADYFTKEGVYSMINANQTVDEVRKVITALLDPIGVATGLK</sequence>
<dbReference type="GO" id="GO:0004017">
    <property type="term" value="F:AMP kinase activity"/>
    <property type="evidence" value="ECO:0007669"/>
    <property type="project" value="UniProtKB-EC"/>
</dbReference>
<dbReference type="PANTHER" id="PTHR23359">
    <property type="entry name" value="NUCLEOTIDE KINASE"/>
    <property type="match status" value="1"/>
</dbReference>
<organism evidence="6 7">
    <name type="scientific">Leishmania panamensis</name>
    <dbReference type="NCBI Taxonomy" id="5679"/>
    <lineage>
        <taxon>Eukaryota</taxon>
        <taxon>Discoba</taxon>
        <taxon>Euglenozoa</taxon>
        <taxon>Kinetoplastea</taxon>
        <taxon>Metakinetoplastina</taxon>
        <taxon>Trypanosomatida</taxon>
        <taxon>Trypanosomatidae</taxon>
        <taxon>Leishmaniinae</taxon>
        <taxon>Leishmania</taxon>
        <taxon>Leishmania guyanensis species complex</taxon>
    </lineage>
</organism>
<dbReference type="PRINTS" id="PR00094">
    <property type="entry name" value="ADENYLTKNASE"/>
</dbReference>
<protein>
    <submittedName>
        <fullName evidence="6">Adenylate kinase, putative</fullName>
        <ecNumber evidence="6">2.7.4.3</ecNumber>
    </submittedName>
</protein>
<evidence type="ECO:0000256" key="3">
    <source>
        <dbReference type="ARBA" id="ARBA00022777"/>
    </source>
</evidence>
<dbReference type="PROSITE" id="PS00113">
    <property type="entry name" value="ADENYLATE_KINASE"/>
    <property type="match status" value="1"/>
</dbReference>